<protein>
    <recommendedName>
        <fullName evidence="8">Rhodopsin domain-containing protein</fullName>
    </recommendedName>
</protein>
<keyword evidence="10" id="KW-1185">Reference proteome</keyword>
<evidence type="ECO:0000256" key="7">
    <source>
        <dbReference type="SAM" id="Phobius"/>
    </source>
</evidence>
<feature type="transmembrane region" description="Helical" evidence="7">
    <location>
        <begin position="259"/>
        <end position="280"/>
    </location>
</feature>
<evidence type="ECO:0000256" key="4">
    <source>
        <dbReference type="ARBA" id="ARBA00023136"/>
    </source>
</evidence>
<keyword evidence="2 7" id="KW-0812">Transmembrane</keyword>
<dbReference type="Proteomes" id="UP000799757">
    <property type="component" value="Unassembled WGS sequence"/>
</dbReference>
<feature type="transmembrane region" description="Helical" evidence="7">
    <location>
        <begin position="137"/>
        <end position="159"/>
    </location>
</feature>
<keyword evidence="3 7" id="KW-1133">Transmembrane helix</keyword>
<evidence type="ECO:0000256" key="1">
    <source>
        <dbReference type="ARBA" id="ARBA00004141"/>
    </source>
</evidence>
<feature type="transmembrane region" description="Helical" evidence="7">
    <location>
        <begin position="103"/>
        <end position="125"/>
    </location>
</feature>
<evidence type="ECO:0000256" key="3">
    <source>
        <dbReference type="ARBA" id="ARBA00022989"/>
    </source>
</evidence>
<organism evidence="9 10">
    <name type="scientific">Melanomma pulvis-pyrius CBS 109.77</name>
    <dbReference type="NCBI Taxonomy" id="1314802"/>
    <lineage>
        <taxon>Eukaryota</taxon>
        <taxon>Fungi</taxon>
        <taxon>Dikarya</taxon>
        <taxon>Ascomycota</taxon>
        <taxon>Pezizomycotina</taxon>
        <taxon>Dothideomycetes</taxon>
        <taxon>Pleosporomycetidae</taxon>
        <taxon>Pleosporales</taxon>
        <taxon>Melanommataceae</taxon>
        <taxon>Melanomma</taxon>
    </lineage>
</organism>
<evidence type="ECO:0000256" key="6">
    <source>
        <dbReference type="SAM" id="MobiDB-lite"/>
    </source>
</evidence>
<feature type="domain" description="Rhodopsin" evidence="8">
    <location>
        <begin position="41"/>
        <end position="285"/>
    </location>
</feature>
<feature type="transmembrane region" description="Helical" evidence="7">
    <location>
        <begin position="179"/>
        <end position="205"/>
    </location>
</feature>
<comment type="similarity">
    <text evidence="5">Belongs to the SAT4 family.</text>
</comment>
<keyword evidence="4 7" id="KW-0472">Membrane</keyword>
<proteinExistence type="inferred from homology"/>
<evidence type="ECO:0000256" key="5">
    <source>
        <dbReference type="ARBA" id="ARBA00038359"/>
    </source>
</evidence>
<dbReference type="InterPro" id="IPR049326">
    <property type="entry name" value="Rhodopsin_dom_fungi"/>
</dbReference>
<feature type="transmembrane region" description="Helical" evidence="7">
    <location>
        <begin position="59"/>
        <end position="83"/>
    </location>
</feature>
<accession>A0A6A6X7T8</accession>
<feature type="transmembrane region" description="Helical" evidence="7">
    <location>
        <begin position="23"/>
        <end position="44"/>
    </location>
</feature>
<dbReference type="EMBL" id="MU001987">
    <property type="protein sequence ID" value="KAF2792075.1"/>
    <property type="molecule type" value="Genomic_DNA"/>
</dbReference>
<evidence type="ECO:0000259" key="8">
    <source>
        <dbReference type="Pfam" id="PF20684"/>
    </source>
</evidence>
<dbReference type="Pfam" id="PF20684">
    <property type="entry name" value="Fung_rhodopsin"/>
    <property type="match status" value="1"/>
</dbReference>
<feature type="region of interest" description="Disordered" evidence="6">
    <location>
        <begin position="302"/>
        <end position="381"/>
    </location>
</feature>
<dbReference type="GO" id="GO:0016020">
    <property type="term" value="C:membrane"/>
    <property type="evidence" value="ECO:0007669"/>
    <property type="project" value="UniProtKB-SubCell"/>
</dbReference>
<comment type="subcellular location">
    <subcellularLocation>
        <location evidence="1">Membrane</location>
        <topology evidence="1">Multi-pass membrane protein</topology>
    </subcellularLocation>
</comment>
<feature type="compositionally biased region" description="Polar residues" evidence="6">
    <location>
        <begin position="353"/>
        <end position="364"/>
    </location>
</feature>
<feature type="transmembrane region" description="Helical" evidence="7">
    <location>
        <begin position="217"/>
        <end position="239"/>
    </location>
</feature>
<dbReference type="PANTHER" id="PTHR33048:SF146">
    <property type="entry name" value="INTEGRAL MEMBRANE PROTEIN"/>
    <property type="match status" value="1"/>
</dbReference>
<evidence type="ECO:0000313" key="10">
    <source>
        <dbReference type="Proteomes" id="UP000799757"/>
    </source>
</evidence>
<dbReference type="InterPro" id="IPR052337">
    <property type="entry name" value="SAT4-like"/>
</dbReference>
<dbReference type="OrthoDB" id="3934549at2759"/>
<name>A0A6A6X7T8_9PLEO</name>
<evidence type="ECO:0000313" key="9">
    <source>
        <dbReference type="EMBL" id="KAF2792075.1"/>
    </source>
</evidence>
<gene>
    <name evidence="9" type="ORF">K505DRAFT_58521</name>
</gene>
<reference evidence="9" key="1">
    <citation type="journal article" date="2020" name="Stud. Mycol.">
        <title>101 Dothideomycetes genomes: a test case for predicting lifestyles and emergence of pathogens.</title>
        <authorList>
            <person name="Haridas S."/>
            <person name="Albert R."/>
            <person name="Binder M."/>
            <person name="Bloem J."/>
            <person name="Labutti K."/>
            <person name="Salamov A."/>
            <person name="Andreopoulos B."/>
            <person name="Baker S."/>
            <person name="Barry K."/>
            <person name="Bills G."/>
            <person name="Bluhm B."/>
            <person name="Cannon C."/>
            <person name="Castanera R."/>
            <person name="Culley D."/>
            <person name="Daum C."/>
            <person name="Ezra D."/>
            <person name="Gonzalez J."/>
            <person name="Henrissat B."/>
            <person name="Kuo A."/>
            <person name="Liang C."/>
            <person name="Lipzen A."/>
            <person name="Lutzoni F."/>
            <person name="Magnuson J."/>
            <person name="Mondo S."/>
            <person name="Nolan M."/>
            <person name="Ohm R."/>
            <person name="Pangilinan J."/>
            <person name="Park H.-J."/>
            <person name="Ramirez L."/>
            <person name="Alfaro M."/>
            <person name="Sun H."/>
            <person name="Tritt A."/>
            <person name="Yoshinaga Y."/>
            <person name="Zwiers L.-H."/>
            <person name="Turgeon B."/>
            <person name="Goodwin S."/>
            <person name="Spatafora J."/>
            <person name="Crous P."/>
            <person name="Grigoriev I."/>
        </authorList>
    </citation>
    <scope>NUCLEOTIDE SEQUENCE</scope>
    <source>
        <strain evidence="9">CBS 109.77</strain>
    </source>
</reference>
<evidence type="ECO:0000256" key="2">
    <source>
        <dbReference type="ARBA" id="ARBA00022692"/>
    </source>
</evidence>
<dbReference type="PANTHER" id="PTHR33048">
    <property type="entry name" value="PTH11-LIKE INTEGRAL MEMBRANE PROTEIN (AFU_ORTHOLOGUE AFUA_5G11245)"/>
    <property type="match status" value="1"/>
</dbReference>
<sequence length="381" mass="42305">MAPPMPTVGIPTKAPDYSDRGPNIIACAVILLIVPSVAVIIRLWSRTVASRSRFWWDDFWLLITLLFSHLYLIMNIWGVSLGLGKHQWMVPLTTIKPNLMNLHLGLTFYGTAITVMKLSALALYARLFRVSTRVQKFLWALGIFVIAFWMVLLVVPWTNCTPLKKTINPLVPGKCTTRIGYYITAGVFNLILDFVILLTPVPLIWRLTLTRIKKIQVSLVFLLGYGSAFVSLTRLIIIAKKPAILSAAPGSDPSWDTVPLLYVSMLEAPFGIVALCGPPVNQIINRARNYGWRSLLSTRQYHSPTTSDKAPSLEHPNGSGSTKFGLVRRKPSNKSLDKSLFSTQADEMPEVPNIQQAHLSTQRGGHQGEYLELGDLSGKAA</sequence>
<dbReference type="AlphaFoldDB" id="A0A6A6X7T8"/>